<dbReference type="Gene3D" id="3.10.450.50">
    <property type="match status" value="1"/>
</dbReference>
<dbReference type="InterPro" id="IPR037401">
    <property type="entry name" value="SnoaL-like"/>
</dbReference>
<name>A0A2W5T9V6_9BACT</name>
<reference evidence="2 3" key="1">
    <citation type="submission" date="2017-08" db="EMBL/GenBank/DDBJ databases">
        <title>Infants hospitalized years apart are colonized by the same room-sourced microbial strains.</title>
        <authorList>
            <person name="Brooks B."/>
            <person name="Olm M.R."/>
            <person name="Firek B.A."/>
            <person name="Baker R."/>
            <person name="Thomas B.C."/>
            <person name="Morowitz M.J."/>
            <person name="Banfield J.F."/>
        </authorList>
    </citation>
    <scope>NUCLEOTIDE SEQUENCE [LARGE SCALE GENOMIC DNA]</scope>
    <source>
        <strain evidence="2">S2_003_000_R2_14</strain>
    </source>
</reference>
<dbReference type="SUPFAM" id="SSF54427">
    <property type="entry name" value="NTF2-like"/>
    <property type="match status" value="1"/>
</dbReference>
<evidence type="ECO:0000313" key="2">
    <source>
        <dbReference type="EMBL" id="PZR12300.1"/>
    </source>
</evidence>
<dbReference type="Pfam" id="PF12680">
    <property type="entry name" value="SnoaL_2"/>
    <property type="match status" value="1"/>
</dbReference>
<evidence type="ECO:0000313" key="3">
    <source>
        <dbReference type="Proteomes" id="UP000249061"/>
    </source>
</evidence>
<evidence type="ECO:0000259" key="1">
    <source>
        <dbReference type="Pfam" id="PF12680"/>
    </source>
</evidence>
<dbReference type="AlphaFoldDB" id="A0A2W5T9V6"/>
<dbReference type="EMBL" id="QFQP01000012">
    <property type="protein sequence ID" value="PZR12300.1"/>
    <property type="molecule type" value="Genomic_DNA"/>
</dbReference>
<dbReference type="Proteomes" id="UP000249061">
    <property type="component" value="Unassembled WGS sequence"/>
</dbReference>
<sequence>MLTMRVAPKVATEAVKSSNAPVKAEAAAAAVPVETKWAPKAGAVSAVAASPVKSARDVVTEFYAAFVKQDTKSMEQLYSKDVKFQDAIFKYGDREGTMGMWNKILRDPKSKFSFELKSVEGDVVTGHWKADYELLGRKVHNEIDTRMVVRDGKIVEHRDSFDWDKWAKQALPAGGLFTMPPFEQLAKGALRLFVG</sequence>
<proteinExistence type="predicted"/>
<organism evidence="2 3">
    <name type="scientific">Archangium gephyra</name>
    <dbReference type="NCBI Taxonomy" id="48"/>
    <lineage>
        <taxon>Bacteria</taxon>
        <taxon>Pseudomonadati</taxon>
        <taxon>Myxococcota</taxon>
        <taxon>Myxococcia</taxon>
        <taxon>Myxococcales</taxon>
        <taxon>Cystobacterineae</taxon>
        <taxon>Archangiaceae</taxon>
        <taxon>Archangium</taxon>
    </lineage>
</organism>
<comment type="caution">
    <text evidence="2">The sequence shown here is derived from an EMBL/GenBank/DDBJ whole genome shotgun (WGS) entry which is preliminary data.</text>
</comment>
<dbReference type="InterPro" id="IPR032710">
    <property type="entry name" value="NTF2-like_dom_sf"/>
</dbReference>
<protein>
    <recommendedName>
        <fullName evidence="1">SnoaL-like domain-containing protein</fullName>
    </recommendedName>
</protein>
<gene>
    <name evidence="2" type="ORF">DI536_15465</name>
</gene>
<feature type="domain" description="SnoaL-like" evidence="1">
    <location>
        <begin position="59"/>
        <end position="157"/>
    </location>
</feature>
<accession>A0A2W5T9V6</accession>